<dbReference type="Pfam" id="PF12900">
    <property type="entry name" value="Pyridox_ox_2"/>
    <property type="match status" value="1"/>
</dbReference>
<dbReference type="SUPFAM" id="SSF50475">
    <property type="entry name" value="FMN-binding split barrel"/>
    <property type="match status" value="1"/>
</dbReference>
<dbReference type="Gene3D" id="2.30.110.10">
    <property type="entry name" value="Electron Transport, Fmn-binding Protein, Chain A"/>
    <property type="match status" value="1"/>
</dbReference>
<feature type="region of interest" description="Disordered" evidence="1">
    <location>
        <begin position="1"/>
        <end position="40"/>
    </location>
</feature>
<accession>A0A1Y4LAB5</accession>
<feature type="compositionally biased region" description="Basic and acidic residues" evidence="1">
    <location>
        <begin position="27"/>
        <end position="40"/>
    </location>
</feature>
<dbReference type="InterPro" id="IPR024747">
    <property type="entry name" value="Pyridox_Oxase-rel"/>
</dbReference>
<evidence type="ECO:0000256" key="1">
    <source>
        <dbReference type="SAM" id="MobiDB-lite"/>
    </source>
</evidence>
<organism evidence="2 3">
    <name type="scientific">Butyricicoccus pullicaecorum</name>
    <dbReference type="NCBI Taxonomy" id="501571"/>
    <lineage>
        <taxon>Bacteria</taxon>
        <taxon>Bacillati</taxon>
        <taxon>Bacillota</taxon>
        <taxon>Clostridia</taxon>
        <taxon>Eubacteriales</taxon>
        <taxon>Butyricicoccaceae</taxon>
        <taxon>Butyricicoccus</taxon>
    </lineage>
</organism>
<dbReference type="PANTHER" id="PTHR34071">
    <property type="entry name" value="5-NITROIMIDAZOLE ANTIBIOTICS RESISTANCE PROTEIN, NIMA-FAMILY-RELATED PROTEIN-RELATED"/>
    <property type="match status" value="1"/>
</dbReference>
<evidence type="ECO:0000313" key="2">
    <source>
        <dbReference type="EMBL" id="OUP52429.1"/>
    </source>
</evidence>
<dbReference type="AlphaFoldDB" id="A0A1Y4LAB5"/>
<reference evidence="3" key="1">
    <citation type="submission" date="2017-04" db="EMBL/GenBank/DDBJ databases">
        <title>Function of individual gut microbiota members based on whole genome sequencing of pure cultures obtained from chicken caecum.</title>
        <authorList>
            <person name="Medvecky M."/>
            <person name="Cejkova D."/>
            <person name="Polansky O."/>
            <person name="Karasova D."/>
            <person name="Kubasova T."/>
            <person name="Cizek A."/>
            <person name="Rychlik I."/>
        </authorList>
    </citation>
    <scope>NUCLEOTIDE SEQUENCE [LARGE SCALE GENOMIC DNA]</scope>
    <source>
        <strain evidence="3">An180</strain>
    </source>
</reference>
<dbReference type="InterPro" id="IPR012349">
    <property type="entry name" value="Split_barrel_FMN-bd"/>
</dbReference>
<protein>
    <recommendedName>
        <fullName evidence="4">MFS transporter</fullName>
    </recommendedName>
</protein>
<dbReference type="PANTHER" id="PTHR34071:SF2">
    <property type="entry name" value="FLAVIN-NUCLEOTIDE-BINDING PROTEIN"/>
    <property type="match status" value="1"/>
</dbReference>
<feature type="compositionally biased region" description="Polar residues" evidence="1">
    <location>
        <begin position="1"/>
        <end position="14"/>
    </location>
</feature>
<sequence>MSARKWTSVQLRSATSSSSTSPTTTPDHPKEDFMRRKEREVKEREAIEEILRACKVCRLAMNGEDGVPYVVPLNFGYTWSGEQPVFYLHSAQSGRKLDLLAKDARVCFEMDCDYVLEGKADDACTYTNRYASVIGTGRCELIASDEEKEAGLRCLMQHVAGDQDWKFDPRWMGKTAVLRVRTEQLTAKRH</sequence>
<name>A0A1Y4LAB5_9FIRM</name>
<gene>
    <name evidence="2" type="ORF">B5F17_09205</name>
</gene>
<dbReference type="EMBL" id="NFKK01000010">
    <property type="protein sequence ID" value="OUP52429.1"/>
    <property type="molecule type" value="Genomic_DNA"/>
</dbReference>
<evidence type="ECO:0008006" key="4">
    <source>
        <dbReference type="Google" id="ProtNLM"/>
    </source>
</evidence>
<evidence type="ECO:0000313" key="3">
    <source>
        <dbReference type="Proteomes" id="UP000195897"/>
    </source>
</evidence>
<comment type="caution">
    <text evidence="2">The sequence shown here is derived from an EMBL/GenBank/DDBJ whole genome shotgun (WGS) entry which is preliminary data.</text>
</comment>
<feature type="compositionally biased region" description="Low complexity" evidence="1">
    <location>
        <begin position="15"/>
        <end position="26"/>
    </location>
</feature>
<proteinExistence type="predicted"/>
<dbReference type="Proteomes" id="UP000195897">
    <property type="component" value="Unassembled WGS sequence"/>
</dbReference>